<evidence type="ECO:0000313" key="9">
    <source>
        <dbReference type="EMBL" id="RJL34583.1"/>
    </source>
</evidence>
<dbReference type="PANTHER" id="PTHR43289:SF6">
    <property type="entry name" value="SERINE_THREONINE-PROTEIN KINASE NEKL-3"/>
    <property type="match status" value="1"/>
</dbReference>
<keyword evidence="3" id="KW-0808">Transferase</keyword>
<dbReference type="PROSITE" id="PS50011">
    <property type="entry name" value="PROTEIN_KINASE_DOM"/>
    <property type="match status" value="1"/>
</dbReference>
<dbReference type="InterPro" id="IPR008271">
    <property type="entry name" value="Ser/Thr_kinase_AS"/>
</dbReference>
<evidence type="ECO:0000256" key="5">
    <source>
        <dbReference type="ARBA" id="ARBA00022777"/>
    </source>
</evidence>
<feature type="domain" description="Protein kinase" evidence="8">
    <location>
        <begin position="1"/>
        <end position="246"/>
    </location>
</feature>
<feature type="compositionally biased region" description="Pro residues" evidence="7">
    <location>
        <begin position="269"/>
        <end position="280"/>
    </location>
</feature>
<protein>
    <recommendedName>
        <fullName evidence="1">non-specific serine/threonine protein kinase</fullName>
        <ecNumber evidence="1">2.7.11.1</ecNumber>
    </recommendedName>
</protein>
<dbReference type="InterPro" id="IPR011009">
    <property type="entry name" value="Kinase-like_dom_sf"/>
</dbReference>
<dbReference type="SUPFAM" id="SSF56112">
    <property type="entry name" value="Protein kinase-like (PK-like)"/>
    <property type="match status" value="1"/>
</dbReference>
<dbReference type="PANTHER" id="PTHR43289">
    <property type="entry name" value="MITOGEN-ACTIVATED PROTEIN KINASE KINASE KINASE 20-RELATED"/>
    <property type="match status" value="1"/>
</dbReference>
<keyword evidence="10" id="KW-1185">Reference proteome</keyword>
<evidence type="ECO:0000313" key="10">
    <source>
        <dbReference type="Proteomes" id="UP000265768"/>
    </source>
</evidence>
<dbReference type="Proteomes" id="UP000265768">
    <property type="component" value="Unassembled WGS sequence"/>
</dbReference>
<feature type="compositionally biased region" description="Low complexity" evidence="7">
    <location>
        <begin position="281"/>
        <end position="296"/>
    </location>
</feature>
<dbReference type="Gene3D" id="3.30.200.20">
    <property type="entry name" value="Phosphorylase Kinase, domain 1"/>
    <property type="match status" value="1"/>
</dbReference>
<keyword evidence="2 9" id="KW-0723">Serine/threonine-protein kinase</keyword>
<evidence type="ECO:0000256" key="7">
    <source>
        <dbReference type="SAM" id="MobiDB-lite"/>
    </source>
</evidence>
<keyword evidence="4" id="KW-0547">Nucleotide-binding</keyword>
<comment type="caution">
    <text evidence="9">The sequence shown here is derived from an EMBL/GenBank/DDBJ whole genome shotgun (WGS) entry which is preliminary data.</text>
</comment>
<feature type="region of interest" description="Disordered" evidence="7">
    <location>
        <begin position="254"/>
        <end position="476"/>
    </location>
</feature>
<dbReference type="EC" id="2.7.11.1" evidence="1"/>
<feature type="compositionally biased region" description="Low complexity" evidence="7">
    <location>
        <begin position="324"/>
        <end position="335"/>
    </location>
</feature>
<evidence type="ECO:0000256" key="1">
    <source>
        <dbReference type="ARBA" id="ARBA00012513"/>
    </source>
</evidence>
<proteinExistence type="predicted"/>
<evidence type="ECO:0000256" key="6">
    <source>
        <dbReference type="ARBA" id="ARBA00022840"/>
    </source>
</evidence>
<dbReference type="SMART" id="SM00220">
    <property type="entry name" value="S_TKc"/>
    <property type="match status" value="1"/>
</dbReference>
<feature type="compositionally biased region" description="Basic and acidic residues" evidence="7">
    <location>
        <begin position="549"/>
        <end position="577"/>
    </location>
</feature>
<evidence type="ECO:0000256" key="4">
    <source>
        <dbReference type="ARBA" id="ARBA00022741"/>
    </source>
</evidence>
<dbReference type="GO" id="GO:0005524">
    <property type="term" value="F:ATP binding"/>
    <property type="evidence" value="ECO:0007669"/>
    <property type="project" value="UniProtKB-KW"/>
</dbReference>
<accession>A0A3A4AZM9</accession>
<reference evidence="9 10" key="1">
    <citation type="submission" date="2018-09" db="EMBL/GenBank/DDBJ databases">
        <title>YIM 75507 draft genome.</title>
        <authorList>
            <person name="Tang S."/>
            <person name="Feng Y."/>
        </authorList>
    </citation>
    <scope>NUCLEOTIDE SEQUENCE [LARGE SCALE GENOMIC DNA]</scope>
    <source>
        <strain evidence="9 10">YIM 75507</strain>
    </source>
</reference>
<dbReference type="AlphaFoldDB" id="A0A3A4AZM9"/>
<feature type="region of interest" description="Disordered" evidence="7">
    <location>
        <begin position="503"/>
        <end position="666"/>
    </location>
</feature>
<evidence type="ECO:0000256" key="2">
    <source>
        <dbReference type="ARBA" id="ARBA00022527"/>
    </source>
</evidence>
<keyword evidence="5 9" id="KW-0418">Kinase</keyword>
<dbReference type="PROSITE" id="PS00108">
    <property type="entry name" value="PROTEIN_KINASE_ST"/>
    <property type="match status" value="1"/>
</dbReference>
<dbReference type="OrthoDB" id="9762169at2"/>
<dbReference type="Gene3D" id="1.10.510.10">
    <property type="entry name" value="Transferase(Phosphotransferase) domain 1"/>
    <property type="match status" value="1"/>
</dbReference>
<dbReference type="Pfam" id="PF00069">
    <property type="entry name" value="Pkinase"/>
    <property type="match status" value="1"/>
</dbReference>
<feature type="compositionally biased region" description="Gly residues" evidence="7">
    <location>
        <begin position="648"/>
        <end position="666"/>
    </location>
</feature>
<evidence type="ECO:0000259" key="8">
    <source>
        <dbReference type="PROSITE" id="PS50011"/>
    </source>
</evidence>
<feature type="compositionally biased region" description="Pro residues" evidence="7">
    <location>
        <begin position="508"/>
        <end position="528"/>
    </location>
</feature>
<feature type="compositionally biased region" description="Basic and acidic residues" evidence="7">
    <location>
        <begin position="585"/>
        <end position="624"/>
    </location>
</feature>
<name>A0A3A4AZM9_9ACTN</name>
<evidence type="ECO:0000256" key="3">
    <source>
        <dbReference type="ARBA" id="ARBA00022679"/>
    </source>
</evidence>
<dbReference type="GO" id="GO:0004674">
    <property type="term" value="F:protein serine/threonine kinase activity"/>
    <property type="evidence" value="ECO:0007669"/>
    <property type="project" value="UniProtKB-KW"/>
</dbReference>
<gene>
    <name evidence="9" type="ORF">D5H75_05440</name>
</gene>
<dbReference type="CDD" id="cd14014">
    <property type="entry name" value="STKc_PknB_like"/>
    <property type="match status" value="1"/>
</dbReference>
<feature type="compositionally biased region" description="Pro residues" evidence="7">
    <location>
        <begin position="401"/>
        <end position="411"/>
    </location>
</feature>
<sequence length="666" mass="66523">MGEVWRAEDGLLERPVAVKVPRPEHADDVEFRLRFQREARHAAALSHPGVAQVYDYGEGPPRPWLVMEYVRGESLAAILAREGRLAVDRTLDIVAQTAEALAAAHAAGLVHRDVKPGNLLITGSGTVKVTDFGIAWASDATPLTRTGTLVGTPLYLSPEQAAGRAATTLSDIYSLGVIAFQCLSGSPPFVGNPAAVALAHRDQPLPPLPADVPEPVRGFVAALTAKHPGARPGDAHTVAAWARALLAVLPSTAAGPRRASAPGLLSRPGPVPSPRTPGPALPSAGPPSTGSAAPADALPPTGPATSAVDLPPDDGHRPDAPSTGSAAPIPAADSAPPGPRPSGPAMPREGGPLSGYPVSPDGAGTAGAAAVRDASVTGSAAPGGGLPSTGSVAATAAHPSVPGPGPVPPAGEVPVSGGTAGAGGRRPAVRRRGAGEPRRRAWFRRGRAGEPPAYAGAWGTGGDPAEEHRPVVRGGSSPVDRAVRLLAASVTTALVAGALGFLSAPEPVAGPGPAPLPMVVRTPPPDAATPPAAVPVKSDRRGGAGRPATESRKEHGSGGHRGDRAEPRPPGGDRRGGPDLPRQPGGKDKGDKGDKGARDWKDGKGRSWDDRDGREDGRGGDAGHGDSGPGDGGDRGGRGGQDDRGGKGGRGGQGEPGGPGRGADAA</sequence>
<feature type="compositionally biased region" description="Basic and acidic residues" evidence="7">
    <location>
        <begin position="632"/>
        <end position="646"/>
    </location>
</feature>
<keyword evidence="6" id="KW-0067">ATP-binding</keyword>
<organism evidence="9 10">
    <name type="scientific">Bailinhaonella thermotolerans</name>
    <dbReference type="NCBI Taxonomy" id="1070861"/>
    <lineage>
        <taxon>Bacteria</taxon>
        <taxon>Bacillati</taxon>
        <taxon>Actinomycetota</taxon>
        <taxon>Actinomycetes</taxon>
        <taxon>Streptosporangiales</taxon>
        <taxon>Streptosporangiaceae</taxon>
        <taxon>Bailinhaonella</taxon>
    </lineage>
</organism>
<dbReference type="InterPro" id="IPR000719">
    <property type="entry name" value="Prot_kinase_dom"/>
</dbReference>
<dbReference type="EMBL" id="QZEY01000002">
    <property type="protein sequence ID" value="RJL34583.1"/>
    <property type="molecule type" value="Genomic_DNA"/>
</dbReference>